<keyword evidence="3" id="KW-1185">Reference proteome</keyword>
<name>A0ABY1ZDD3_9GAMM</name>
<evidence type="ECO:0000259" key="1">
    <source>
        <dbReference type="Pfam" id="PF13503"/>
    </source>
</evidence>
<organism evidence="2 3">
    <name type="scientific">Marinobacter halodurans</name>
    <dbReference type="NCBI Taxonomy" id="2528979"/>
    <lineage>
        <taxon>Bacteria</taxon>
        <taxon>Pseudomonadati</taxon>
        <taxon>Pseudomonadota</taxon>
        <taxon>Gammaproteobacteria</taxon>
        <taxon>Pseudomonadales</taxon>
        <taxon>Marinobacteraceae</taxon>
        <taxon>Marinobacter</taxon>
    </lineage>
</organism>
<dbReference type="EMBL" id="SJDL01000092">
    <property type="protein sequence ID" value="TBW45986.1"/>
    <property type="molecule type" value="Genomic_DNA"/>
</dbReference>
<reference evidence="2 3" key="1">
    <citation type="submission" date="2019-02" db="EMBL/GenBank/DDBJ databases">
        <title>Marinobacter halodurans sp. nov., a marine bacterium isolated from sea tidal flat.</title>
        <authorList>
            <person name="Yoo Y."/>
            <person name="Lee D.W."/>
            <person name="Kim B.S."/>
            <person name="Kim J.-J."/>
        </authorList>
    </citation>
    <scope>NUCLEOTIDE SEQUENCE [LARGE SCALE GENOMIC DNA]</scope>
    <source>
        <strain evidence="2 3">YJ-S3-2</strain>
    </source>
</reference>
<dbReference type="Pfam" id="PF13503">
    <property type="entry name" value="DUF4123"/>
    <property type="match status" value="1"/>
</dbReference>
<accession>A0ABY1ZDD3</accession>
<feature type="domain" description="DUF4123" evidence="1">
    <location>
        <begin position="18"/>
        <end position="131"/>
    </location>
</feature>
<dbReference type="RefSeq" id="WP_131484251.1">
    <property type="nucleotide sequence ID" value="NZ_SJDL01000092.1"/>
</dbReference>
<evidence type="ECO:0000313" key="3">
    <source>
        <dbReference type="Proteomes" id="UP000313645"/>
    </source>
</evidence>
<sequence>MERSNTEMYDREAMPDSYLLLDGAMIDALMLTYKHDDSPWVAWLYRGTRHESAIEASPLLVKPSPGSRLWDNSEEWSRYGIVLKTRVTKDALLGHLQSLISIRLPSGQLSYCRFYAQSHLANFLGAMDDSEKIAFSGPIECWMNPTPDSGWQTIEIASTGSIKQLKDEGWFQLTQEQLDRMKAIKRSRFIGRLADHLGLAQGDTSLSSLSDIVQQAETQAFVTEKDIAHYAEMAVHHGERLNSAECQAVLASDELTNFEKLAELDHLLTYGGA</sequence>
<evidence type="ECO:0000313" key="2">
    <source>
        <dbReference type="EMBL" id="TBW45986.1"/>
    </source>
</evidence>
<gene>
    <name evidence="2" type="ORF">EZI54_23315</name>
</gene>
<dbReference type="Proteomes" id="UP000313645">
    <property type="component" value="Unassembled WGS sequence"/>
</dbReference>
<dbReference type="InterPro" id="IPR025391">
    <property type="entry name" value="DUF4123"/>
</dbReference>
<proteinExistence type="predicted"/>
<protein>
    <submittedName>
        <fullName evidence="2">DUF4123 domain-containing protein</fullName>
    </submittedName>
</protein>
<comment type="caution">
    <text evidence="2">The sequence shown here is derived from an EMBL/GenBank/DDBJ whole genome shotgun (WGS) entry which is preliminary data.</text>
</comment>